<dbReference type="Proteomes" id="UP001151234">
    <property type="component" value="Unassembled WGS sequence"/>
</dbReference>
<dbReference type="GO" id="GO:0005576">
    <property type="term" value="C:extracellular region"/>
    <property type="evidence" value="ECO:0007669"/>
    <property type="project" value="UniProtKB-SubCell"/>
</dbReference>
<keyword evidence="10" id="KW-0969">Cilium</keyword>
<protein>
    <recommendedName>
        <fullName evidence="4">Flagellar hook-associated protein 1</fullName>
    </recommendedName>
</protein>
<dbReference type="GO" id="GO:0009424">
    <property type="term" value="C:bacterial-type flagellum hook"/>
    <property type="evidence" value="ECO:0007669"/>
    <property type="project" value="InterPro"/>
</dbReference>
<dbReference type="Pfam" id="PF22638">
    <property type="entry name" value="FlgK_D1"/>
    <property type="match status" value="1"/>
</dbReference>
<evidence type="ECO:0000256" key="1">
    <source>
        <dbReference type="ARBA" id="ARBA00004365"/>
    </source>
</evidence>
<evidence type="ECO:0000259" key="9">
    <source>
        <dbReference type="Pfam" id="PF22638"/>
    </source>
</evidence>
<keyword evidence="7" id="KW-0175">Coiled coil</keyword>
<dbReference type="RefSeq" id="WP_267991595.1">
    <property type="nucleotide sequence ID" value="NZ_JAPJZI010000001.1"/>
</dbReference>
<dbReference type="GO" id="GO:0044780">
    <property type="term" value="P:bacterial-type flagellum assembly"/>
    <property type="evidence" value="ECO:0007669"/>
    <property type="project" value="InterPro"/>
</dbReference>
<evidence type="ECO:0000256" key="2">
    <source>
        <dbReference type="ARBA" id="ARBA00004613"/>
    </source>
</evidence>
<evidence type="ECO:0000256" key="5">
    <source>
        <dbReference type="ARBA" id="ARBA00022525"/>
    </source>
</evidence>
<evidence type="ECO:0000313" key="11">
    <source>
        <dbReference type="Proteomes" id="UP001151234"/>
    </source>
</evidence>
<sequence length="485" mass="50961">MSLSAAIRTAQSILSNTSKQTLVVSDNIANANNPNYARRAPMLQSNLGGSLSVSVHRTENKLLLSQSLDSISASHAQFIVADGFSRIKTTLGGNDNELSPSRYLGNLQTALQTLSATPGNTTLAATVVSDAKDLADNLNNASAAVQQLRLDADFAIKQGVDKLNSLLADFEQTNQTVVAGTLSGEDVSQALDKRDTLLREISSLVGIRTIERQGNDLAIYTTGGQTLFEKIPRSVSFVPTTGFDPTTNGNAIYIDGVPLAVGQGVQTSAKGELAAQLQVRDSIAPSYQNQLDEIARGLVVAFAEHDQSASALPDMPGLFTWAGGTVPTAPAIVPGMSGSIMVNPALVPGSGNPMLLRDGGINGAAYVSNPSGAAGFSGLLDSYVTGLNEPMDFDPTALAGSRTGLIEYTSGSIGWLEAGRSEASNASETRHAESTRILETYSKETGVNVDEEMTLMLKLEQSYKASTKLLATIDEMMNALMAVVR</sequence>
<dbReference type="InterPro" id="IPR010930">
    <property type="entry name" value="Flg_bb/hook_C_dom"/>
</dbReference>
<dbReference type="Pfam" id="PF06429">
    <property type="entry name" value="Flg_bbr_C"/>
    <property type="match status" value="1"/>
</dbReference>
<keyword evidence="5" id="KW-0964">Secreted</keyword>
<dbReference type="PANTHER" id="PTHR30033:SF1">
    <property type="entry name" value="FLAGELLAR HOOK-ASSOCIATED PROTEIN 1"/>
    <property type="match status" value="1"/>
</dbReference>
<dbReference type="SUPFAM" id="SSF64518">
    <property type="entry name" value="Phase 1 flagellin"/>
    <property type="match status" value="1"/>
</dbReference>
<comment type="caution">
    <text evidence="10">The sequence shown here is derived from an EMBL/GenBank/DDBJ whole genome shotgun (WGS) entry which is preliminary data.</text>
</comment>
<evidence type="ECO:0000256" key="6">
    <source>
        <dbReference type="ARBA" id="ARBA00023143"/>
    </source>
</evidence>
<keyword evidence="10" id="KW-0966">Cell projection</keyword>
<keyword evidence="11" id="KW-1185">Reference proteome</keyword>
<dbReference type="PANTHER" id="PTHR30033">
    <property type="entry name" value="FLAGELLAR HOOK-ASSOCIATED PROTEIN 1"/>
    <property type="match status" value="1"/>
</dbReference>
<reference evidence="10" key="1">
    <citation type="submission" date="2022-11" db="EMBL/GenBank/DDBJ databases">
        <title>Draft genome sequence of Hoeflea poritis E7-10 and Hoeflea prorocentri PM5-8, separated from scleractinian coral Porites lutea and marine dinoflagellate.</title>
        <authorList>
            <person name="Zhang G."/>
            <person name="Wei Q."/>
            <person name="Cai L."/>
        </authorList>
    </citation>
    <scope>NUCLEOTIDE SEQUENCE</scope>
    <source>
        <strain evidence="10">PM5-8</strain>
    </source>
</reference>
<evidence type="ECO:0000256" key="4">
    <source>
        <dbReference type="ARBA" id="ARBA00016244"/>
    </source>
</evidence>
<dbReference type="AlphaFoldDB" id="A0A9X3ZIF1"/>
<keyword evidence="10" id="KW-0282">Flagellum</keyword>
<dbReference type="EMBL" id="JAPJZI010000001">
    <property type="protein sequence ID" value="MDA5400179.1"/>
    <property type="molecule type" value="Genomic_DNA"/>
</dbReference>
<evidence type="ECO:0000313" key="10">
    <source>
        <dbReference type="EMBL" id="MDA5400179.1"/>
    </source>
</evidence>
<dbReference type="InterPro" id="IPR002371">
    <property type="entry name" value="FlgK"/>
</dbReference>
<organism evidence="10 11">
    <name type="scientific">Hoeflea prorocentri</name>
    <dbReference type="NCBI Taxonomy" id="1922333"/>
    <lineage>
        <taxon>Bacteria</taxon>
        <taxon>Pseudomonadati</taxon>
        <taxon>Pseudomonadota</taxon>
        <taxon>Alphaproteobacteria</taxon>
        <taxon>Hyphomicrobiales</taxon>
        <taxon>Rhizobiaceae</taxon>
        <taxon>Hoeflea</taxon>
    </lineage>
</organism>
<feature type="domain" description="Flagellar basal-body/hook protein C-terminal" evidence="8">
    <location>
        <begin position="443"/>
        <end position="481"/>
    </location>
</feature>
<dbReference type="GO" id="GO:0005198">
    <property type="term" value="F:structural molecule activity"/>
    <property type="evidence" value="ECO:0007669"/>
    <property type="project" value="InterPro"/>
</dbReference>
<feature type="domain" description="Flagellar hook-associated protein FlgK helical" evidence="9">
    <location>
        <begin position="85"/>
        <end position="307"/>
    </location>
</feature>
<evidence type="ECO:0000256" key="7">
    <source>
        <dbReference type="SAM" id="Coils"/>
    </source>
</evidence>
<name>A0A9X3ZIF1_9HYPH</name>
<dbReference type="InterPro" id="IPR053927">
    <property type="entry name" value="FlgK_helical"/>
</dbReference>
<feature type="coiled-coil region" evidence="7">
    <location>
        <begin position="131"/>
        <end position="158"/>
    </location>
</feature>
<evidence type="ECO:0000256" key="3">
    <source>
        <dbReference type="ARBA" id="ARBA00009677"/>
    </source>
</evidence>
<gene>
    <name evidence="10" type="primary">flgK</name>
    <name evidence="10" type="ORF">OQ273_16490</name>
</gene>
<dbReference type="NCBIfam" id="TIGR02492">
    <property type="entry name" value="flgK_ends"/>
    <property type="match status" value="1"/>
</dbReference>
<proteinExistence type="inferred from homology"/>
<accession>A0A9X3ZIF1</accession>
<comment type="subcellular location">
    <subcellularLocation>
        <location evidence="1">Bacterial flagellum</location>
    </subcellularLocation>
    <subcellularLocation>
        <location evidence="2">Secreted</location>
    </subcellularLocation>
</comment>
<keyword evidence="6" id="KW-0975">Bacterial flagellum</keyword>
<evidence type="ECO:0000259" key="8">
    <source>
        <dbReference type="Pfam" id="PF06429"/>
    </source>
</evidence>
<comment type="similarity">
    <text evidence="3">Belongs to the flagella basal body rod proteins family.</text>
</comment>